<proteinExistence type="predicted"/>
<dbReference type="EMBL" id="MN740235">
    <property type="protein sequence ID" value="QHT95140.1"/>
    <property type="molecule type" value="Genomic_DNA"/>
</dbReference>
<name>A0A6C0IRE2_9ZZZZ</name>
<protein>
    <submittedName>
        <fullName evidence="2">Uncharacterized protein</fullName>
    </submittedName>
</protein>
<reference evidence="2" key="1">
    <citation type="journal article" date="2020" name="Nature">
        <title>Giant virus diversity and host interactions through global metagenomics.</title>
        <authorList>
            <person name="Schulz F."/>
            <person name="Roux S."/>
            <person name="Paez-Espino D."/>
            <person name="Jungbluth S."/>
            <person name="Walsh D.A."/>
            <person name="Denef V.J."/>
            <person name="McMahon K.D."/>
            <person name="Konstantinidis K.T."/>
            <person name="Eloe-Fadrosh E.A."/>
            <person name="Kyrpides N.C."/>
            <person name="Woyke T."/>
        </authorList>
    </citation>
    <scope>NUCLEOTIDE SEQUENCE</scope>
    <source>
        <strain evidence="2">GVMAG-M-3300024261-37</strain>
    </source>
</reference>
<organism evidence="2">
    <name type="scientific">viral metagenome</name>
    <dbReference type="NCBI Taxonomy" id="1070528"/>
    <lineage>
        <taxon>unclassified sequences</taxon>
        <taxon>metagenomes</taxon>
        <taxon>organismal metagenomes</taxon>
    </lineage>
</organism>
<feature type="compositionally biased region" description="Basic residues" evidence="1">
    <location>
        <begin position="76"/>
        <end position="112"/>
    </location>
</feature>
<evidence type="ECO:0000256" key="1">
    <source>
        <dbReference type="SAM" id="MobiDB-lite"/>
    </source>
</evidence>
<sequence length="112" mass="13168">MQLKFQSSSKAVTSVNGKVQNIRENEIIYDGDRAKIKARNNNKVTFADLKHKDVKNLFKKPPSSKSLQENLEFLLKKPKRSKSRRKKRKKKRKTKKKCRYKIGSKKGKFKKC</sequence>
<feature type="region of interest" description="Disordered" evidence="1">
    <location>
        <begin position="57"/>
        <end position="112"/>
    </location>
</feature>
<accession>A0A6C0IRE2</accession>
<dbReference type="AlphaFoldDB" id="A0A6C0IRE2"/>
<evidence type="ECO:0000313" key="2">
    <source>
        <dbReference type="EMBL" id="QHT95140.1"/>
    </source>
</evidence>